<keyword evidence="5 6" id="KW-0472">Membrane</keyword>
<reference evidence="7 8" key="1">
    <citation type="journal article" date="2019" name="Front. Microbiol.">
        <title>Thermoanaerosceptrum fracticalcis gen. nov. sp. nov., a Novel Fumarate-Fermenting Microorganism From a Deep Fractured Carbonate Aquifer of the US Great Basin.</title>
        <authorList>
            <person name="Hamilton-Brehm S.D."/>
            <person name="Stewart L.E."/>
            <person name="Zavarin M."/>
            <person name="Caldwell M."/>
            <person name="Lawson P.A."/>
            <person name="Onstott T.C."/>
            <person name="Grzymski J."/>
            <person name="Neveux I."/>
            <person name="Lollar B.S."/>
            <person name="Russell C.E."/>
            <person name="Moser D.P."/>
        </authorList>
    </citation>
    <scope>NUCLEOTIDE SEQUENCE [LARGE SCALE GENOMIC DNA]</scope>
    <source>
        <strain evidence="7 8">DRI-13</strain>
    </source>
</reference>
<feature type="transmembrane region" description="Helical" evidence="6">
    <location>
        <begin position="58"/>
        <end position="77"/>
    </location>
</feature>
<dbReference type="AlphaFoldDB" id="A0A7G6E2W2"/>
<keyword evidence="2" id="KW-1003">Cell membrane</keyword>
<accession>A0A7G6E2W2</accession>
<feature type="transmembrane region" description="Helical" evidence="6">
    <location>
        <begin position="248"/>
        <end position="267"/>
    </location>
</feature>
<feature type="transmembrane region" description="Helical" evidence="6">
    <location>
        <begin position="6"/>
        <end position="25"/>
    </location>
</feature>
<dbReference type="InterPro" id="IPR001851">
    <property type="entry name" value="ABC_transp_permease"/>
</dbReference>
<evidence type="ECO:0000256" key="3">
    <source>
        <dbReference type="ARBA" id="ARBA00022692"/>
    </source>
</evidence>
<evidence type="ECO:0000256" key="2">
    <source>
        <dbReference type="ARBA" id="ARBA00022475"/>
    </source>
</evidence>
<dbReference type="Proteomes" id="UP000515847">
    <property type="component" value="Chromosome"/>
</dbReference>
<evidence type="ECO:0000313" key="7">
    <source>
        <dbReference type="EMBL" id="QNB46416.1"/>
    </source>
</evidence>
<dbReference type="KEGG" id="tfr:BR63_08880"/>
<dbReference type="RefSeq" id="WP_034424242.1">
    <property type="nucleotide sequence ID" value="NZ_CP045798.1"/>
</dbReference>
<dbReference type="Pfam" id="PF02653">
    <property type="entry name" value="BPD_transp_2"/>
    <property type="match status" value="1"/>
</dbReference>
<keyword evidence="3 6" id="KW-0812">Transmembrane</keyword>
<dbReference type="OrthoDB" id="9789927at2"/>
<evidence type="ECO:0000256" key="4">
    <source>
        <dbReference type="ARBA" id="ARBA00022989"/>
    </source>
</evidence>
<organism evidence="7 8">
    <name type="scientific">Thermanaerosceptrum fracticalcis</name>
    <dbReference type="NCBI Taxonomy" id="1712410"/>
    <lineage>
        <taxon>Bacteria</taxon>
        <taxon>Bacillati</taxon>
        <taxon>Bacillota</taxon>
        <taxon>Clostridia</taxon>
        <taxon>Eubacteriales</taxon>
        <taxon>Peptococcaceae</taxon>
        <taxon>Thermanaerosceptrum</taxon>
    </lineage>
</organism>
<dbReference type="PANTHER" id="PTHR30482">
    <property type="entry name" value="HIGH-AFFINITY BRANCHED-CHAIN AMINO ACID TRANSPORT SYSTEM PERMEASE"/>
    <property type="match status" value="1"/>
</dbReference>
<feature type="transmembrane region" description="Helical" evidence="6">
    <location>
        <begin position="125"/>
        <end position="144"/>
    </location>
</feature>
<dbReference type="InterPro" id="IPR043428">
    <property type="entry name" value="LivM-like"/>
</dbReference>
<protein>
    <submittedName>
        <fullName evidence="7">Branched-chain amino acid ABC transporter permease</fullName>
    </submittedName>
</protein>
<evidence type="ECO:0000256" key="6">
    <source>
        <dbReference type="SAM" id="Phobius"/>
    </source>
</evidence>
<dbReference type="GO" id="GO:0015658">
    <property type="term" value="F:branched-chain amino acid transmembrane transporter activity"/>
    <property type="evidence" value="ECO:0007669"/>
    <property type="project" value="InterPro"/>
</dbReference>
<dbReference type="EMBL" id="CP045798">
    <property type="protein sequence ID" value="QNB46416.1"/>
    <property type="molecule type" value="Genomic_DNA"/>
</dbReference>
<dbReference type="GO" id="GO:0005886">
    <property type="term" value="C:plasma membrane"/>
    <property type="evidence" value="ECO:0007669"/>
    <property type="project" value="UniProtKB-SubCell"/>
</dbReference>
<comment type="subcellular location">
    <subcellularLocation>
        <location evidence="1">Cell membrane</location>
        <topology evidence="1">Multi-pass membrane protein</topology>
    </subcellularLocation>
</comment>
<sequence>MWYYVQGVLALAMINVISVVGLAVFTGFTGLFSLGHAAFIAIGAYTAAISTYFYEVNFYVALLLGGLMAGLVSLIIGYPTLKAKLRSDYFAIATLGFGEAVRVILENLDITQGARGLPGIKVYSTFPVVLIVTLIVIYVARNFVFSRYGRMAIAVREDFTAAEMMGINLFKVRLRSLFFSAVCAGVGGGLFAHYISFIQPSMFTGVQSTMLTAAVVAGGMGSITGPIAAALIFAAIPEVLRVANMWRLVAYGFILVAIMVLRPQGIFGYKELSWKTFSGLVRKTSRAKGGAA</sequence>
<feature type="transmembrane region" description="Helical" evidence="6">
    <location>
        <begin position="32"/>
        <end position="52"/>
    </location>
</feature>
<gene>
    <name evidence="7" type="ORF">BR63_08880</name>
</gene>
<keyword evidence="8" id="KW-1185">Reference proteome</keyword>
<proteinExistence type="predicted"/>
<feature type="transmembrane region" description="Helical" evidence="6">
    <location>
        <begin position="177"/>
        <end position="198"/>
    </location>
</feature>
<name>A0A7G6E2W2_THEFR</name>
<evidence type="ECO:0000313" key="8">
    <source>
        <dbReference type="Proteomes" id="UP000515847"/>
    </source>
</evidence>
<keyword evidence="4 6" id="KW-1133">Transmembrane helix</keyword>
<evidence type="ECO:0000256" key="5">
    <source>
        <dbReference type="ARBA" id="ARBA00023136"/>
    </source>
</evidence>
<feature type="transmembrane region" description="Helical" evidence="6">
    <location>
        <begin position="210"/>
        <end position="236"/>
    </location>
</feature>
<evidence type="ECO:0000256" key="1">
    <source>
        <dbReference type="ARBA" id="ARBA00004651"/>
    </source>
</evidence>
<dbReference type="CDD" id="cd06581">
    <property type="entry name" value="TM_PBP1_LivM_like"/>
    <property type="match status" value="1"/>
</dbReference>
<dbReference type="PANTHER" id="PTHR30482:SF10">
    <property type="entry name" value="HIGH-AFFINITY BRANCHED-CHAIN AMINO ACID TRANSPORT PROTEIN BRAE"/>
    <property type="match status" value="1"/>
</dbReference>